<name>A0ABD5U3W4_9EURY</name>
<feature type="compositionally biased region" description="Basic and acidic residues" evidence="1">
    <location>
        <begin position="40"/>
        <end position="52"/>
    </location>
</feature>
<reference evidence="2 3" key="1">
    <citation type="journal article" date="2019" name="Int. J. Syst. Evol. Microbiol.">
        <title>The Global Catalogue of Microorganisms (GCM) 10K type strain sequencing project: providing services to taxonomists for standard genome sequencing and annotation.</title>
        <authorList>
            <consortium name="The Broad Institute Genomics Platform"/>
            <consortium name="The Broad Institute Genome Sequencing Center for Infectious Disease"/>
            <person name="Wu L."/>
            <person name="Ma J."/>
        </authorList>
    </citation>
    <scope>NUCLEOTIDE SEQUENCE [LARGE SCALE GENOMIC DNA]</scope>
    <source>
        <strain evidence="2 3">YIM 94188</strain>
    </source>
</reference>
<sequence length="60" mass="6778">MTRSRSRSEEGSNEGVTAQYYHVVCHDCRVESLEVDAEDARNMADRHDEKTGHSVTVGRL</sequence>
<dbReference type="AlphaFoldDB" id="A0ABD5U3W4"/>
<feature type="region of interest" description="Disordered" evidence="1">
    <location>
        <begin position="40"/>
        <end position="60"/>
    </location>
</feature>
<evidence type="ECO:0008006" key="4">
    <source>
        <dbReference type="Google" id="ProtNLM"/>
    </source>
</evidence>
<accession>A0ABD5U3W4</accession>
<evidence type="ECO:0000313" key="2">
    <source>
        <dbReference type="EMBL" id="MFC6825760.1"/>
    </source>
</evidence>
<gene>
    <name evidence="2" type="ORF">ACFQEV_12260</name>
</gene>
<dbReference type="EMBL" id="JBHSXH010000015">
    <property type="protein sequence ID" value="MFC6825760.1"/>
    <property type="molecule type" value="Genomic_DNA"/>
</dbReference>
<evidence type="ECO:0000313" key="3">
    <source>
        <dbReference type="Proteomes" id="UP001596408"/>
    </source>
</evidence>
<dbReference type="RefSeq" id="WP_379696318.1">
    <property type="nucleotide sequence ID" value="NZ_JBHSXH010000015.1"/>
</dbReference>
<organism evidence="2 3">
    <name type="scientific">Halopelagius fulvigenes</name>
    <dbReference type="NCBI Taxonomy" id="1198324"/>
    <lineage>
        <taxon>Archaea</taxon>
        <taxon>Methanobacteriati</taxon>
        <taxon>Methanobacteriota</taxon>
        <taxon>Stenosarchaea group</taxon>
        <taxon>Halobacteria</taxon>
        <taxon>Halobacteriales</taxon>
        <taxon>Haloferacaceae</taxon>
    </lineage>
</organism>
<comment type="caution">
    <text evidence="2">The sequence shown here is derived from an EMBL/GenBank/DDBJ whole genome shotgun (WGS) entry which is preliminary data.</text>
</comment>
<keyword evidence="3" id="KW-1185">Reference proteome</keyword>
<proteinExistence type="predicted"/>
<protein>
    <recommendedName>
        <fullName evidence="4">DUF1059 domain-containing protein</fullName>
    </recommendedName>
</protein>
<evidence type="ECO:0000256" key="1">
    <source>
        <dbReference type="SAM" id="MobiDB-lite"/>
    </source>
</evidence>
<dbReference type="Proteomes" id="UP001596408">
    <property type="component" value="Unassembled WGS sequence"/>
</dbReference>